<evidence type="ECO:0008006" key="3">
    <source>
        <dbReference type="Google" id="ProtNLM"/>
    </source>
</evidence>
<name>A0ABY8FSN6_9SPHN</name>
<proteinExistence type="predicted"/>
<organism evidence="1 2">
    <name type="scientific">Altererythrobacter arenosus</name>
    <dbReference type="NCBI Taxonomy" id="3032592"/>
    <lineage>
        <taxon>Bacteria</taxon>
        <taxon>Pseudomonadati</taxon>
        <taxon>Pseudomonadota</taxon>
        <taxon>Alphaproteobacteria</taxon>
        <taxon>Sphingomonadales</taxon>
        <taxon>Erythrobacteraceae</taxon>
        <taxon>Altererythrobacter</taxon>
    </lineage>
</organism>
<dbReference type="SUPFAM" id="SSF52540">
    <property type="entry name" value="P-loop containing nucleoside triphosphate hydrolases"/>
    <property type="match status" value="1"/>
</dbReference>
<dbReference type="RefSeq" id="WP_278014837.1">
    <property type="nucleotide sequence ID" value="NZ_CP121106.1"/>
</dbReference>
<dbReference type="Proteomes" id="UP001215827">
    <property type="component" value="Chromosome"/>
</dbReference>
<dbReference type="Gene3D" id="3.40.50.300">
    <property type="entry name" value="P-loop containing nucleotide triphosphate hydrolases"/>
    <property type="match status" value="1"/>
</dbReference>
<sequence length="338" mass="37198">MATAQEVLVDPAWLPHQYDAAQDRVLFLHIPKDMREQLTFLADYKPATAAEAVWVAGADVRGTAIEAPPVHYVFHTAFCRSTLMVKALDQLTGISGLSEPMIVNNLQANAGNASARAMLPELMRLLGRSSEGDRCTVVKPSNFANGIIPALLDAEGQSRAVLLYGTLRDFLDSVARKGLQGRIWGRRQLRHNQQIIPLELGMDERAMYELTDMQAAALAWLLHIRQFATLLEKFPSRLRALEANEFNAKKEASLQGMANFFGIPATTESIRAVVDGPLFGSHAKLGGDYQATIADQRAAANSKVTEEEIEQIGQWIEVIMSQLRLTLPLSHPLLSSEA</sequence>
<reference evidence="1 2" key="1">
    <citation type="submission" date="2023-03" db="EMBL/GenBank/DDBJ databases">
        <title>Altererythrobacter sp. CAU 1644 isolated from sand.</title>
        <authorList>
            <person name="Kim W."/>
        </authorList>
    </citation>
    <scope>NUCLEOTIDE SEQUENCE [LARGE SCALE GENOMIC DNA]</scope>
    <source>
        <strain evidence="1 2">CAU 1644</strain>
    </source>
</reference>
<gene>
    <name evidence="1" type="ORF">P7228_08630</name>
</gene>
<evidence type="ECO:0000313" key="2">
    <source>
        <dbReference type="Proteomes" id="UP001215827"/>
    </source>
</evidence>
<dbReference type="EMBL" id="CP121106">
    <property type="protein sequence ID" value="WFL76071.1"/>
    <property type="molecule type" value="Genomic_DNA"/>
</dbReference>
<accession>A0ABY8FSN6</accession>
<keyword evidence="2" id="KW-1185">Reference proteome</keyword>
<evidence type="ECO:0000313" key="1">
    <source>
        <dbReference type="EMBL" id="WFL76071.1"/>
    </source>
</evidence>
<dbReference type="InterPro" id="IPR027417">
    <property type="entry name" value="P-loop_NTPase"/>
</dbReference>
<protein>
    <recommendedName>
        <fullName evidence="3">Sulfotransferase family protein</fullName>
    </recommendedName>
</protein>